<dbReference type="InterPro" id="IPR005119">
    <property type="entry name" value="LysR_subst-bd"/>
</dbReference>
<evidence type="ECO:0000313" key="7">
    <source>
        <dbReference type="Proteomes" id="UP000436655"/>
    </source>
</evidence>
<keyword evidence="4" id="KW-0804">Transcription</keyword>
<dbReference type="Gene3D" id="1.10.10.10">
    <property type="entry name" value="Winged helix-like DNA-binding domain superfamily/Winged helix DNA-binding domain"/>
    <property type="match status" value="1"/>
</dbReference>
<evidence type="ECO:0000259" key="5">
    <source>
        <dbReference type="PROSITE" id="PS50931"/>
    </source>
</evidence>
<gene>
    <name evidence="6" type="ORF">FHL03_09860</name>
</gene>
<dbReference type="InterPro" id="IPR036390">
    <property type="entry name" value="WH_DNA-bd_sf"/>
</dbReference>
<evidence type="ECO:0000256" key="2">
    <source>
        <dbReference type="ARBA" id="ARBA00023015"/>
    </source>
</evidence>
<sequence length="302" mass="34414">MLDKRYMTLSTLAETKSYTKAANQLFITQPAVSQQIKSLEDELNLKLVDVTNRKIKLTDVGKKLATYVKQIDLESSKVIEQLQNANKERSLKLGCTLSLSSTLLPQFISQLSSTTKVITTEINNTDHILQNIRDGKVDFGLIEGNFNKDEFDSIFLRKEQFICVTNPTVNLQSPTTIENIFNQSILIRERGSGSREIFENWLGTQNYQIEDFKHIVEIASPNVIIKLLEQNFGISFIYESLVRDEIKTGKLKRLAIKGFEITHPINLVFMKNSYFSDTYLKIARSIFPQANFGFKNNPNGKA</sequence>
<dbReference type="Proteomes" id="UP000436655">
    <property type="component" value="Unassembled WGS sequence"/>
</dbReference>
<evidence type="ECO:0000256" key="4">
    <source>
        <dbReference type="ARBA" id="ARBA00023163"/>
    </source>
</evidence>
<dbReference type="PRINTS" id="PR00039">
    <property type="entry name" value="HTHLYSR"/>
</dbReference>
<feature type="domain" description="HTH lysR-type" evidence="5">
    <location>
        <begin position="1"/>
        <end position="58"/>
    </location>
</feature>
<dbReference type="Pfam" id="PF03466">
    <property type="entry name" value="LysR_substrate"/>
    <property type="match status" value="1"/>
</dbReference>
<keyword evidence="2" id="KW-0805">Transcription regulation</keyword>
<name>A0ABW9P9M9_9LACO</name>
<reference evidence="6 7" key="1">
    <citation type="journal article" date="2019" name="Syst. Appl. Microbiol.">
        <title>Polyphasic characterization of two novel Lactobacillus spp. isolated from blown salami packages: Description of Lactobacillus halodurans sp. nov. and Lactobacillus salsicarnum sp. nov.</title>
        <authorList>
            <person name="Schuster J.A."/>
            <person name="Klingl A."/>
            <person name="Vogel R.F."/>
            <person name="Ehrmann M.A."/>
        </authorList>
    </citation>
    <scope>NUCLEOTIDE SEQUENCE [LARGE SCALE GENOMIC DNA]</scope>
    <source>
        <strain evidence="6 7">TMW 1.2098</strain>
    </source>
</reference>
<dbReference type="RefSeq" id="WP_125706201.1">
    <property type="nucleotide sequence ID" value="NZ_JBHTOO010000024.1"/>
</dbReference>
<dbReference type="InterPro" id="IPR036388">
    <property type="entry name" value="WH-like_DNA-bd_sf"/>
</dbReference>
<dbReference type="PROSITE" id="PS50931">
    <property type="entry name" value="HTH_LYSR"/>
    <property type="match status" value="1"/>
</dbReference>
<organism evidence="6 7">
    <name type="scientific">Companilactobacillus mishanensis</name>
    <dbReference type="NCBI Taxonomy" id="2486008"/>
    <lineage>
        <taxon>Bacteria</taxon>
        <taxon>Bacillati</taxon>
        <taxon>Bacillota</taxon>
        <taxon>Bacilli</taxon>
        <taxon>Lactobacillales</taxon>
        <taxon>Lactobacillaceae</taxon>
        <taxon>Companilactobacillus</taxon>
    </lineage>
</organism>
<dbReference type="SUPFAM" id="SSF53850">
    <property type="entry name" value="Periplasmic binding protein-like II"/>
    <property type="match status" value="1"/>
</dbReference>
<dbReference type="PANTHER" id="PTHR30126:SF40">
    <property type="entry name" value="HTH-TYPE TRANSCRIPTIONAL REGULATOR GLTR"/>
    <property type="match status" value="1"/>
</dbReference>
<dbReference type="PANTHER" id="PTHR30126">
    <property type="entry name" value="HTH-TYPE TRANSCRIPTIONAL REGULATOR"/>
    <property type="match status" value="1"/>
</dbReference>
<dbReference type="Pfam" id="PF00126">
    <property type="entry name" value="HTH_1"/>
    <property type="match status" value="1"/>
</dbReference>
<keyword evidence="3" id="KW-0238">DNA-binding</keyword>
<comment type="similarity">
    <text evidence="1">Belongs to the LysR transcriptional regulatory family.</text>
</comment>
<protein>
    <submittedName>
        <fullName evidence="6">LysR family transcriptional regulator</fullName>
    </submittedName>
</protein>
<evidence type="ECO:0000313" key="6">
    <source>
        <dbReference type="EMBL" id="MQS45789.1"/>
    </source>
</evidence>
<comment type="caution">
    <text evidence="6">The sequence shown here is derived from an EMBL/GenBank/DDBJ whole genome shotgun (WGS) entry which is preliminary data.</text>
</comment>
<proteinExistence type="inferred from homology"/>
<accession>A0ABW9P9M9</accession>
<dbReference type="EMBL" id="VDFN01000010">
    <property type="protein sequence ID" value="MQS45789.1"/>
    <property type="molecule type" value="Genomic_DNA"/>
</dbReference>
<dbReference type="InterPro" id="IPR000847">
    <property type="entry name" value="LysR_HTH_N"/>
</dbReference>
<dbReference type="SUPFAM" id="SSF46785">
    <property type="entry name" value="Winged helix' DNA-binding domain"/>
    <property type="match status" value="1"/>
</dbReference>
<keyword evidence="7" id="KW-1185">Reference proteome</keyword>
<evidence type="ECO:0000256" key="3">
    <source>
        <dbReference type="ARBA" id="ARBA00023125"/>
    </source>
</evidence>
<evidence type="ECO:0000256" key="1">
    <source>
        <dbReference type="ARBA" id="ARBA00009437"/>
    </source>
</evidence>
<dbReference type="Gene3D" id="3.40.190.10">
    <property type="entry name" value="Periplasmic binding protein-like II"/>
    <property type="match status" value="2"/>
</dbReference>